<dbReference type="SUPFAM" id="SSF53098">
    <property type="entry name" value="Ribonuclease H-like"/>
    <property type="match status" value="1"/>
</dbReference>
<dbReference type="GO" id="GO:0015074">
    <property type="term" value="P:DNA integration"/>
    <property type="evidence" value="ECO:0007669"/>
    <property type="project" value="InterPro"/>
</dbReference>
<dbReference type="OrthoDB" id="5968803at2759"/>
<protein>
    <submittedName>
        <fullName evidence="2">Transposon Ty3-G Gag-Pol poly</fullName>
    </submittedName>
</protein>
<sequence>MKLSSKITRQLRRNSTHTFVVRRNVIYERAKFNRRVQNEHESVEQFITSLYVLAEHCQYGNLNDQMIRDRIVVGLIDANVSQKLQLDPDLTLKKAQDIVRETDAVKKQQSELRNKVDFPDNGVDSIHSAKHKKSRREQNNKATGKSNQKDFPGKQSCFRCGKNPFHSREKCPARNSTRNKCSKVGHWAKVCRTKMVAEVVTETVMTMKIMNSLAKKADKKITVQDVYVIKGLHQALLGGPAIRALNLLQKAKFVETVKTCSDEAEPNKKWKSQSPKLFKGLGRIKNEYAIKLKPDAKPHAVYTPRKIANPRLPKVKNELDRMEKMGVISKIETPTEWCSHMVVVPKSNGDVRICLDPSELNESILREAHPLPGVDCTLAKLAGSTVFLKLDCNSGFWQIPLSEESAPITTFITPWGRYNFNVLPFGITPASEHFQKQLEMVLKDCEGACIEIDDILVHGKDTKEHDEILKKVLQKLEEANVTLNGDKCELSKPEVHYLGHVINATGISADPEKVCANTEMSSPNSTQEVRWFLGMCNQLSKFSSGLADKTKPIRDLLSDKTHWNWGIQQEEAFKEIKKILSNTPVLALYDPKAETKIRTDASSYGLGAILMQKQSNYEWQPVAYASRALSPTEQRYAQIEKEALGIMWGCEKFSEYISGMKFHIETDHKPLVPDIYTWKKIDRPWQKLCTDLFKLKDNGPQFSSVEFSKFSSSYGFKHQTSSPRYPQANGKIERAVKTVKSLLKKSKDPYIALMSYRDTPLENGYSPAELLFGRKIQTTLPVVSQHLAPTWPYLIAVREKEERIKKRQTKNYDFRHKVKTLQQLEPDCPVWIPDRKESGTIINKFETPRSYVIKTPTTTVR</sequence>
<dbReference type="EMBL" id="CACRXK020002267">
    <property type="protein sequence ID" value="CAB3993472.1"/>
    <property type="molecule type" value="Genomic_DNA"/>
</dbReference>
<name>A0A7D9DX21_PARCT</name>
<comment type="caution">
    <text evidence="2">The sequence shown here is derived from an EMBL/GenBank/DDBJ whole genome shotgun (WGS) entry which is preliminary data.</text>
</comment>
<dbReference type="GO" id="GO:0003676">
    <property type="term" value="F:nucleic acid binding"/>
    <property type="evidence" value="ECO:0007669"/>
    <property type="project" value="InterPro"/>
</dbReference>
<dbReference type="AlphaFoldDB" id="A0A7D9DX21"/>
<dbReference type="Gene3D" id="3.10.10.10">
    <property type="entry name" value="HIV Type 1 Reverse Transcriptase, subunit A, domain 1"/>
    <property type="match status" value="1"/>
</dbReference>
<reference evidence="2" key="1">
    <citation type="submission" date="2020-04" db="EMBL/GenBank/DDBJ databases">
        <authorList>
            <person name="Alioto T."/>
            <person name="Alioto T."/>
            <person name="Gomez Garrido J."/>
        </authorList>
    </citation>
    <scope>NUCLEOTIDE SEQUENCE</scope>
    <source>
        <strain evidence="2">A484AB</strain>
    </source>
</reference>
<evidence type="ECO:0000313" key="3">
    <source>
        <dbReference type="Proteomes" id="UP001152795"/>
    </source>
</evidence>
<organism evidence="2 3">
    <name type="scientific">Paramuricea clavata</name>
    <name type="common">Red gorgonian</name>
    <name type="synonym">Violescent sea-whip</name>
    <dbReference type="NCBI Taxonomy" id="317549"/>
    <lineage>
        <taxon>Eukaryota</taxon>
        <taxon>Metazoa</taxon>
        <taxon>Cnidaria</taxon>
        <taxon>Anthozoa</taxon>
        <taxon>Octocorallia</taxon>
        <taxon>Malacalcyonacea</taxon>
        <taxon>Plexauridae</taxon>
        <taxon>Paramuricea</taxon>
    </lineage>
</organism>
<dbReference type="InterPro" id="IPR012337">
    <property type="entry name" value="RNaseH-like_sf"/>
</dbReference>
<dbReference type="InterPro" id="IPR043128">
    <property type="entry name" value="Rev_trsase/Diguanyl_cyclase"/>
</dbReference>
<gene>
    <name evidence="2" type="ORF">PACLA_8A084188</name>
</gene>
<dbReference type="PROSITE" id="PS50878">
    <property type="entry name" value="RT_POL"/>
    <property type="match status" value="1"/>
</dbReference>
<dbReference type="PROSITE" id="PS50994">
    <property type="entry name" value="INTEGRASE"/>
    <property type="match status" value="1"/>
</dbReference>
<dbReference type="PANTHER" id="PTHR37984:SF9">
    <property type="entry name" value="INTEGRASE CATALYTIC DOMAIN-CONTAINING PROTEIN"/>
    <property type="match status" value="1"/>
</dbReference>
<dbReference type="Proteomes" id="UP001152795">
    <property type="component" value="Unassembled WGS sequence"/>
</dbReference>
<dbReference type="FunFam" id="3.30.70.270:FF:000020">
    <property type="entry name" value="Transposon Tf2-6 polyprotein-like Protein"/>
    <property type="match status" value="1"/>
</dbReference>
<dbReference type="Gene3D" id="4.10.60.10">
    <property type="entry name" value="Zinc finger, CCHC-type"/>
    <property type="match status" value="1"/>
</dbReference>
<dbReference type="InterPro" id="IPR050951">
    <property type="entry name" value="Retrovirus_Pol_polyprotein"/>
</dbReference>
<dbReference type="FunFam" id="3.10.20.370:FF:000001">
    <property type="entry name" value="Retrovirus-related Pol polyprotein from transposon 17.6-like protein"/>
    <property type="match status" value="1"/>
</dbReference>
<dbReference type="Pfam" id="PF00078">
    <property type="entry name" value="RVT_1"/>
    <property type="match status" value="1"/>
</dbReference>
<dbReference type="InterPro" id="IPR000477">
    <property type="entry name" value="RT_dom"/>
</dbReference>
<dbReference type="SUPFAM" id="SSF56672">
    <property type="entry name" value="DNA/RNA polymerases"/>
    <property type="match status" value="1"/>
</dbReference>
<dbReference type="Pfam" id="PF17919">
    <property type="entry name" value="RT_RNaseH_2"/>
    <property type="match status" value="1"/>
</dbReference>
<dbReference type="Gene3D" id="3.30.70.270">
    <property type="match status" value="2"/>
</dbReference>
<dbReference type="InterPro" id="IPR043502">
    <property type="entry name" value="DNA/RNA_pol_sf"/>
</dbReference>
<keyword evidence="3" id="KW-1185">Reference proteome</keyword>
<dbReference type="Gene3D" id="3.30.420.10">
    <property type="entry name" value="Ribonuclease H-like superfamily/Ribonuclease H"/>
    <property type="match status" value="1"/>
</dbReference>
<dbReference type="InterPro" id="IPR041577">
    <property type="entry name" value="RT_RNaseH_2"/>
</dbReference>
<evidence type="ECO:0000256" key="1">
    <source>
        <dbReference type="SAM" id="MobiDB-lite"/>
    </source>
</evidence>
<dbReference type="PANTHER" id="PTHR37984">
    <property type="entry name" value="PROTEIN CBG26694"/>
    <property type="match status" value="1"/>
</dbReference>
<evidence type="ECO:0000313" key="2">
    <source>
        <dbReference type="EMBL" id="CAB3993472.1"/>
    </source>
</evidence>
<proteinExistence type="predicted"/>
<accession>A0A7D9DX21</accession>
<feature type="region of interest" description="Disordered" evidence="1">
    <location>
        <begin position="105"/>
        <end position="150"/>
    </location>
</feature>
<dbReference type="CDD" id="cd01647">
    <property type="entry name" value="RT_LTR"/>
    <property type="match status" value="1"/>
</dbReference>
<dbReference type="CDD" id="cd09274">
    <property type="entry name" value="RNase_HI_RT_Ty3"/>
    <property type="match status" value="1"/>
</dbReference>
<dbReference type="InterPro" id="IPR036397">
    <property type="entry name" value="RNaseH_sf"/>
</dbReference>
<feature type="compositionally biased region" description="Basic and acidic residues" evidence="1">
    <location>
        <begin position="105"/>
        <end position="118"/>
    </location>
</feature>
<dbReference type="InterPro" id="IPR001584">
    <property type="entry name" value="Integrase_cat-core"/>
</dbReference>